<evidence type="ECO:0000313" key="9">
    <source>
        <dbReference type="EMBL" id="SBW28916.1"/>
    </source>
</evidence>
<keyword evidence="6 8" id="KW-0472">Membrane</keyword>
<sequence length="174" mass="17509">MLGTVAYTQVGTDTSEWLLGLSLAVRGAGLAAALIPVMTAVYQGLRRDEIPRATSAVRIFQQVGGSLGTAVLAVVLSHGIADRGGAGRVDAAGLADAFGNTFWWTLAFTAVAVPFAFLVPGRKTAAPAQATLPVQALDPAQATGPAQPVGSGRSDLPSGDVRTAATPSPGLSEG</sequence>
<gene>
    <name evidence="9" type="ORF">FDG2_6184</name>
</gene>
<keyword evidence="10" id="KW-1185">Reference proteome</keyword>
<evidence type="ECO:0000256" key="7">
    <source>
        <dbReference type="SAM" id="MobiDB-lite"/>
    </source>
</evidence>
<keyword evidence="3" id="KW-1003">Cell membrane</keyword>
<evidence type="ECO:0000256" key="8">
    <source>
        <dbReference type="SAM" id="Phobius"/>
    </source>
</evidence>
<proteinExistence type="predicted"/>
<protein>
    <submittedName>
        <fullName evidence="9">EmrB/QacA subfamily drug resistance transporter</fullName>
    </submittedName>
</protein>
<dbReference type="AlphaFoldDB" id="A0A1C3PGM6"/>
<evidence type="ECO:0000256" key="4">
    <source>
        <dbReference type="ARBA" id="ARBA00022692"/>
    </source>
</evidence>
<evidence type="ECO:0000256" key="6">
    <source>
        <dbReference type="ARBA" id="ARBA00023136"/>
    </source>
</evidence>
<dbReference type="SUPFAM" id="SSF103473">
    <property type="entry name" value="MFS general substrate transporter"/>
    <property type="match status" value="1"/>
</dbReference>
<keyword evidence="2" id="KW-0813">Transport</keyword>
<dbReference type="InterPro" id="IPR036259">
    <property type="entry name" value="MFS_trans_sf"/>
</dbReference>
<comment type="subcellular location">
    <subcellularLocation>
        <location evidence="1">Cell membrane</location>
        <topology evidence="1">Multi-pass membrane protein</topology>
    </subcellularLocation>
</comment>
<feature type="region of interest" description="Disordered" evidence="7">
    <location>
        <begin position="136"/>
        <end position="174"/>
    </location>
</feature>
<feature type="transmembrane region" description="Helical" evidence="8">
    <location>
        <begin position="17"/>
        <end position="42"/>
    </location>
</feature>
<name>A0A1C3PGM6_9ACTN</name>
<keyword evidence="4 8" id="KW-0812">Transmembrane</keyword>
<dbReference type="GO" id="GO:0005886">
    <property type="term" value="C:plasma membrane"/>
    <property type="evidence" value="ECO:0007669"/>
    <property type="project" value="UniProtKB-SubCell"/>
</dbReference>
<feature type="transmembrane region" description="Helical" evidence="8">
    <location>
        <begin position="101"/>
        <end position="119"/>
    </location>
</feature>
<evidence type="ECO:0000256" key="5">
    <source>
        <dbReference type="ARBA" id="ARBA00022989"/>
    </source>
</evidence>
<organism evidence="9 10">
    <name type="scientific">Candidatus Protofrankia californiensis</name>
    <dbReference type="NCBI Taxonomy" id="1839754"/>
    <lineage>
        <taxon>Bacteria</taxon>
        <taxon>Bacillati</taxon>
        <taxon>Actinomycetota</taxon>
        <taxon>Actinomycetes</taxon>
        <taxon>Frankiales</taxon>
        <taxon>Frankiaceae</taxon>
        <taxon>Protofrankia</taxon>
    </lineage>
</organism>
<keyword evidence="5 8" id="KW-1133">Transmembrane helix</keyword>
<dbReference type="Proteomes" id="UP000199013">
    <property type="component" value="Unassembled WGS sequence"/>
</dbReference>
<dbReference type="EMBL" id="FLUV01002549">
    <property type="protein sequence ID" value="SBW28916.1"/>
    <property type="molecule type" value="Genomic_DNA"/>
</dbReference>
<accession>A0A1C3PGM6</accession>
<reference evidence="10" key="1">
    <citation type="submission" date="2016-02" db="EMBL/GenBank/DDBJ databases">
        <authorList>
            <person name="Wibberg D."/>
        </authorList>
    </citation>
    <scope>NUCLEOTIDE SEQUENCE [LARGE SCALE GENOMIC DNA]</scope>
</reference>
<evidence type="ECO:0000313" key="10">
    <source>
        <dbReference type="Proteomes" id="UP000199013"/>
    </source>
</evidence>
<feature type="transmembrane region" description="Helical" evidence="8">
    <location>
        <begin position="63"/>
        <end position="81"/>
    </location>
</feature>
<evidence type="ECO:0000256" key="2">
    <source>
        <dbReference type="ARBA" id="ARBA00022448"/>
    </source>
</evidence>
<evidence type="ECO:0000256" key="1">
    <source>
        <dbReference type="ARBA" id="ARBA00004651"/>
    </source>
</evidence>
<dbReference type="PANTHER" id="PTHR42718:SF46">
    <property type="entry name" value="BLR6921 PROTEIN"/>
    <property type="match status" value="1"/>
</dbReference>
<dbReference type="PANTHER" id="PTHR42718">
    <property type="entry name" value="MAJOR FACILITATOR SUPERFAMILY MULTIDRUG TRANSPORTER MFSC"/>
    <property type="match status" value="1"/>
</dbReference>
<evidence type="ECO:0000256" key="3">
    <source>
        <dbReference type="ARBA" id="ARBA00022475"/>
    </source>
</evidence>